<gene>
    <name evidence="2" type="ORF">BPMI_00567</name>
</gene>
<feature type="compositionally biased region" description="Basic residues" evidence="1">
    <location>
        <begin position="1"/>
        <end position="11"/>
    </location>
</feature>
<evidence type="ECO:0000313" key="2">
    <source>
        <dbReference type="EMBL" id="KMQ79135.1"/>
    </source>
</evidence>
<dbReference type="Proteomes" id="UP000242951">
    <property type="component" value="Unassembled WGS sequence"/>
</dbReference>
<sequence length="291" mass="32001">MARISRTRRRPVQACGDQAADRRESCERGSISRGHAIGARWSLTPPPSTRAVLLAIVPEADACCSHCGLHDDAQPAAPVLSRLAFLCHQRGADGARVLPVSIAFPPSPSTSVSALWKLSSPPSSMRQCPWRSREEPRCMLPVRREIIRSCKIGRERERQPCCGLWPRLIRMPDSTLSALANPLRRLKISREKPAFARERSPACCSRSSATSSLSDHAILVLDEAGMVGSCEFALVQQAAMEGDAKLVAWATRNNCSPLRPERLFARLFASIAAQRFRPSIGQRTNFSPLLD</sequence>
<dbReference type="EMBL" id="LELG01000269">
    <property type="protein sequence ID" value="KMQ79135.1"/>
    <property type="molecule type" value="Genomic_DNA"/>
</dbReference>
<accession>A0ABR5HKC6</accession>
<reference evidence="2 3" key="1">
    <citation type="submission" date="2015-06" db="EMBL/GenBank/DDBJ databases">
        <title>Comparative genomics of Burkholderia leaf nodule symbionts.</title>
        <authorList>
            <person name="Carlier A."/>
            <person name="Eberl L."/>
            <person name="Pinto-Carbo M."/>
        </authorList>
    </citation>
    <scope>NUCLEOTIDE SEQUENCE [LARGE SCALE GENOMIC DNA]</scope>
    <source>
        <strain evidence="2 3">UZHbot3</strain>
    </source>
</reference>
<comment type="caution">
    <text evidence="2">The sequence shown here is derived from an EMBL/GenBank/DDBJ whole genome shotgun (WGS) entry which is preliminary data.</text>
</comment>
<proteinExistence type="predicted"/>
<keyword evidence="3" id="KW-1185">Reference proteome</keyword>
<protein>
    <submittedName>
        <fullName evidence="2">Uncharacterized protein</fullName>
    </submittedName>
</protein>
<feature type="region of interest" description="Disordered" evidence="1">
    <location>
        <begin position="1"/>
        <end position="21"/>
    </location>
</feature>
<name>A0ABR5HKC6_9BURK</name>
<evidence type="ECO:0000256" key="1">
    <source>
        <dbReference type="SAM" id="MobiDB-lite"/>
    </source>
</evidence>
<evidence type="ECO:0000313" key="3">
    <source>
        <dbReference type="Proteomes" id="UP000242951"/>
    </source>
</evidence>
<organism evidence="2 3">
    <name type="scientific">Candidatus Burkholderia pumila</name>
    <dbReference type="NCBI Taxonomy" id="1090375"/>
    <lineage>
        <taxon>Bacteria</taxon>
        <taxon>Pseudomonadati</taxon>
        <taxon>Pseudomonadota</taxon>
        <taxon>Betaproteobacteria</taxon>
        <taxon>Burkholderiales</taxon>
        <taxon>Burkholderiaceae</taxon>
        <taxon>Burkholderia</taxon>
    </lineage>
</organism>